<evidence type="ECO:0000313" key="3">
    <source>
        <dbReference type="Proteomes" id="UP000321839"/>
    </source>
</evidence>
<reference evidence="2 3" key="1">
    <citation type="submission" date="2019-07" db="EMBL/GenBank/DDBJ databases">
        <title>Whole genome shotgun sequence of Staphylococcus cohnii subsp. urealyticus NBRC 109766.</title>
        <authorList>
            <person name="Hosoyama A."/>
            <person name="Uohara A."/>
            <person name="Ohji S."/>
            <person name="Ichikawa N."/>
        </authorList>
    </citation>
    <scope>NUCLEOTIDE SEQUENCE [LARGE SCALE GENOMIC DNA]</scope>
    <source>
        <strain evidence="2 3">NBRC 109766</strain>
    </source>
</reference>
<keyword evidence="1" id="KW-1133">Transmembrane helix</keyword>
<keyword evidence="1" id="KW-0472">Membrane</keyword>
<feature type="transmembrane region" description="Helical" evidence="1">
    <location>
        <begin position="12"/>
        <end position="32"/>
    </location>
</feature>
<accession>A0AB34AFG6</accession>
<protein>
    <submittedName>
        <fullName evidence="2">Uncharacterized protein</fullName>
    </submittedName>
</protein>
<keyword evidence="1" id="KW-0812">Transmembrane</keyword>
<dbReference type="Proteomes" id="UP000321839">
    <property type="component" value="Unassembled WGS sequence"/>
</dbReference>
<comment type="caution">
    <text evidence="2">The sequence shown here is derived from an EMBL/GenBank/DDBJ whole genome shotgun (WGS) entry which is preliminary data.</text>
</comment>
<evidence type="ECO:0000256" key="1">
    <source>
        <dbReference type="SAM" id="Phobius"/>
    </source>
</evidence>
<feature type="transmembrane region" description="Helical" evidence="1">
    <location>
        <begin position="38"/>
        <end position="57"/>
    </location>
</feature>
<gene>
    <name evidence="2" type="ORF">SCO02_03190</name>
</gene>
<name>A0AB34AFG6_STAUR</name>
<dbReference type="EMBL" id="BKAW01000003">
    <property type="protein sequence ID" value="GEQ01878.1"/>
    <property type="molecule type" value="Genomic_DNA"/>
</dbReference>
<sequence>MGDFVKINPELDTSYFISIWLNILFLFGLIFITQLENLIILIPYVLIMGVNSIYIVIKAMKIRNNRSL</sequence>
<proteinExistence type="predicted"/>
<evidence type="ECO:0000313" key="2">
    <source>
        <dbReference type="EMBL" id="GEQ01878.1"/>
    </source>
</evidence>
<organism evidence="2 3">
    <name type="scientific">Staphylococcus ureilyticus</name>
    <name type="common">Staphylococcus cohnii subsp. urealyticus</name>
    <dbReference type="NCBI Taxonomy" id="94138"/>
    <lineage>
        <taxon>Bacteria</taxon>
        <taxon>Bacillati</taxon>
        <taxon>Bacillota</taxon>
        <taxon>Bacilli</taxon>
        <taxon>Bacillales</taxon>
        <taxon>Staphylococcaceae</taxon>
        <taxon>Staphylococcus</taxon>
        <taxon>Staphylococcus cohnii species complex</taxon>
    </lineage>
</organism>
<keyword evidence="3" id="KW-1185">Reference proteome</keyword>
<dbReference type="AlphaFoldDB" id="A0AB34AFG6"/>